<reference evidence="2" key="1">
    <citation type="submission" date="2014-09" db="EMBL/GenBank/DDBJ databases">
        <authorList>
            <person name="Mudge J."/>
            <person name="Ramaraj T."/>
            <person name="Lindquist I.E."/>
            <person name="Bharti A.K."/>
            <person name="Sundararajan A."/>
            <person name="Cameron C.T."/>
            <person name="Woodward J.E."/>
            <person name="May G.D."/>
            <person name="Brubaker C."/>
            <person name="Broadhvest J."/>
            <person name="Wilkins T.A."/>
        </authorList>
    </citation>
    <scope>NUCLEOTIDE SEQUENCE</scope>
    <source>
        <strain evidence="2">cv. AKA8401</strain>
    </source>
</reference>
<sequence>MYEAVSACLECPKPITENSTLITSSYSKHPGQSRNTWIESSVELQHPGYKVFTAILL</sequence>
<evidence type="ECO:0000313" key="2">
    <source>
        <dbReference type="Proteomes" id="UP000032142"/>
    </source>
</evidence>
<dbReference type="AlphaFoldDB" id="A0A0B0NV67"/>
<dbReference type="EMBL" id="KN406836">
    <property type="protein sequence ID" value="KHG16735.1"/>
    <property type="molecule type" value="Genomic_DNA"/>
</dbReference>
<gene>
    <name evidence="1" type="ORF">F383_00839</name>
</gene>
<accession>A0A0B0NV67</accession>
<keyword evidence="2" id="KW-1185">Reference proteome</keyword>
<protein>
    <submittedName>
        <fullName evidence="1">Actin cytoskeleton-regulatory complex pan1</fullName>
    </submittedName>
</protein>
<evidence type="ECO:0000313" key="1">
    <source>
        <dbReference type="EMBL" id="KHG16735.1"/>
    </source>
</evidence>
<name>A0A0B0NV67_GOSAR</name>
<organism evidence="1 2">
    <name type="scientific">Gossypium arboreum</name>
    <name type="common">Tree cotton</name>
    <name type="synonym">Gossypium nanking</name>
    <dbReference type="NCBI Taxonomy" id="29729"/>
    <lineage>
        <taxon>Eukaryota</taxon>
        <taxon>Viridiplantae</taxon>
        <taxon>Streptophyta</taxon>
        <taxon>Embryophyta</taxon>
        <taxon>Tracheophyta</taxon>
        <taxon>Spermatophyta</taxon>
        <taxon>Magnoliopsida</taxon>
        <taxon>eudicotyledons</taxon>
        <taxon>Gunneridae</taxon>
        <taxon>Pentapetalae</taxon>
        <taxon>rosids</taxon>
        <taxon>malvids</taxon>
        <taxon>Malvales</taxon>
        <taxon>Malvaceae</taxon>
        <taxon>Malvoideae</taxon>
        <taxon>Gossypium</taxon>
    </lineage>
</organism>
<proteinExistence type="predicted"/>
<dbReference type="Proteomes" id="UP000032142">
    <property type="component" value="Unassembled WGS sequence"/>
</dbReference>